<evidence type="ECO:0000313" key="5">
    <source>
        <dbReference type="EMBL" id="KOB75720.1"/>
    </source>
</evidence>
<organism evidence="5 6">
    <name type="scientific">Operophtera brumata</name>
    <name type="common">Winter moth</name>
    <name type="synonym">Phalaena brumata</name>
    <dbReference type="NCBI Taxonomy" id="104452"/>
    <lineage>
        <taxon>Eukaryota</taxon>
        <taxon>Metazoa</taxon>
        <taxon>Ecdysozoa</taxon>
        <taxon>Arthropoda</taxon>
        <taxon>Hexapoda</taxon>
        <taxon>Insecta</taxon>
        <taxon>Pterygota</taxon>
        <taxon>Neoptera</taxon>
        <taxon>Endopterygota</taxon>
        <taxon>Lepidoptera</taxon>
        <taxon>Glossata</taxon>
        <taxon>Ditrysia</taxon>
        <taxon>Geometroidea</taxon>
        <taxon>Geometridae</taxon>
        <taxon>Larentiinae</taxon>
        <taxon>Operophtera</taxon>
    </lineage>
</organism>
<dbReference type="EMBL" id="JTDY01000837">
    <property type="protein sequence ID" value="KOB75720.1"/>
    <property type="molecule type" value="Genomic_DNA"/>
</dbReference>
<dbReference type="PANTHER" id="PTHR10353:SF36">
    <property type="entry name" value="LP05116P"/>
    <property type="match status" value="1"/>
</dbReference>
<keyword evidence="3" id="KW-0326">Glycosidase</keyword>
<evidence type="ECO:0000256" key="2">
    <source>
        <dbReference type="ARBA" id="ARBA00022801"/>
    </source>
</evidence>
<dbReference type="Proteomes" id="UP000037510">
    <property type="component" value="Unassembled WGS sequence"/>
</dbReference>
<evidence type="ECO:0000256" key="4">
    <source>
        <dbReference type="RuleBase" id="RU003690"/>
    </source>
</evidence>
<sequence length="250" mass="28009">MLASYLGWYANPVYSAEGNYPADLIKLVDAKSAEQNYTKSRLPKFTPAEVAYIKGTADFFGLNHYTTYLLSMADGEVGAIPSHQNDVGIVRIQDPKWHSESSSAWLKVVPFGFRRLLGWISKTYNNVPIIVTENGYADFNGVEDKTRVSYYSHYLNALLHSIHEDHTNSKPLVPIIQAEGRRSRFGLYLVDFDSPNKTRTAKDSARLYSEVITTRGLPTNYDPEDFTAFSGAGILAPTILPILSLHRLLI</sequence>
<name>A0A0L7LJX4_OPEBR</name>
<dbReference type="Pfam" id="PF00232">
    <property type="entry name" value="Glyco_hydro_1"/>
    <property type="match status" value="1"/>
</dbReference>
<dbReference type="InterPro" id="IPR017853">
    <property type="entry name" value="GH"/>
</dbReference>
<keyword evidence="6" id="KW-1185">Reference proteome</keyword>
<dbReference type="PANTHER" id="PTHR10353">
    <property type="entry name" value="GLYCOSYL HYDROLASE"/>
    <property type="match status" value="1"/>
</dbReference>
<dbReference type="AlphaFoldDB" id="A0A0L7LJX4"/>
<evidence type="ECO:0000313" key="6">
    <source>
        <dbReference type="Proteomes" id="UP000037510"/>
    </source>
</evidence>
<accession>A0A0L7LJX4</accession>
<dbReference type="Gene3D" id="3.20.20.80">
    <property type="entry name" value="Glycosidases"/>
    <property type="match status" value="1"/>
</dbReference>
<gene>
    <name evidence="5" type="ORF">OBRU01_07077</name>
</gene>
<dbReference type="GO" id="GO:0005975">
    <property type="term" value="P:carbohydrate metabolic process"/>
    <property type="evidence" value="ECO:0007669"/>
    <property type="project" value="InterPro"/>
</dbReference>
<dbReference type="SUPFAM" id="SSF51445">
    <property type="entry name" value="(Trans)glycosidases"/>
    <property type="match status" value="1"/>
</dbReference>
<keyword evidence="2 5" id="KW-0378">Hydrolase</keyword>
<dbReference type="PRINTS" id="PR00131">
    <property type="entry name" value="GLHYDRLASE1"/>
</dbReference>
<dbReference type="GO" id="GO:0008422">
    <property type="term" value="F:beta-glucosidase activity"/>
    <property type="evidence" value="ECO:0007669"/>
    <property type="project" value="TreeGrafter"/>
</dbReference>
<dbReference type="InterPro" id="IPR001360">
    <property type="entry name" value="Glyco_hydro_1"/>
</dbReference>
<comment type="similarity">
    <text evidence="1 4">Belongs to the glycosyl hydrolase 1 family.</text>
</comment>
<comment type="caution">
    <text evidence="5">The sequence shown here is derived from an EMBL/GenBank/DDBJ whole genome shotgun (WGS) entry which is preliminary data.</text>
</comment>
<protein>
    <submittedName>
        <fullName evidence="5">Glycoside hydrolase</fullName>
    </submittedName>
</protein>
<reference evidence="5 6" key="1">
    <citation type="journal article" date="2015" name="Genome Biol. Evol.">
        <title>The genome of winter moth (Operophtera brumata) provides a genomic perspective on sexual dimorphism and phenology.</title>
        <authorList>
            <person name="Derks M.F."/>
            <person name="Smit S."/>
            <person name="Salis L."/>
            <person name="Schijlen E."/>
            <person name="Bossers A."/>
            <person name="Mateman C."/>
            <person name="Pijl A.S."/>
            <person name="de Ridder D."/>
            <person name="Groenen M.A."/>
            <person name="Visser M.E."/>
            <person name="Megens H.J."/>
        </authorList>
    </citation>
    <scope>NUCLEOTIDE SEQUENCE [LARGE SCALE GENOMIC DNA]</scope>
    <source>
        <strain evidence="5">WM2013NL</strain>
        <tissue evidence="5">Head and thorax</tissue>
    </source>
</reference>
<proteinExistence type="inferred from homology"/>
<dbReference type="STRING" id="104452.A0A0L7LJX4"/>
<evidence type="ECO:0000256" key="1">
    <source>
        <dbReference type="ARBA" id="ARBA00010838"/>
    </source>
</evidence>
<evidence type="ECO:0000256" key="3">
    <source>
        <dbReference type="ARBA" id="ARBA00023295"/>
    </source>
</evidence>